<evidence type="ECO:0000313" key="4">
    <source>
        <dbReference type="Proteomes" id="UP000663828"/>
    </source>
</evidence>
<comment type="caution">
    <text evidence="3">The sequence shown here is derived from an EMBL/GenBank/DDBJ whole genome shotgun (WGS) entry which is preliminary data.</text>
</comment>
<dbReference type="InterPro" id="IPR003307">
    <property type="entry name" value="W2_domain"/>
</dbReference>
<protein>
    <recommendedName>
        <fullName evidence="2">W2 domain-containing protein</fullName>
    </recommendedName>
</protein>
<dbReference type="InterPro" id="IPR016024">
    <property type="entry name" value="ARM-type_fold"/>
</dbReference>
<name>A0A813WZS3_ADIRI</name>
<dbReference type="Proteomes" id="UP000663828">
    <property type="component" value="Unassembled WGS sequence"/>
</dbReference>
<sequence length="548" mass="64733">MATCEEESCSNFQSVICLHCMGRLCIDHMGVHQTTLFNKIQQVKDEVNEVSTVLVNASNAITEERTKEEKKWKKWRSEKIADIEREYVERIGRIRNRQQVLAELELELNQRLKDQVQQPLEEMLSKKSVNRQLLDTIQTTLDKIKKDSDSLKWKDDQVKTGNEIKVNKQAKNEQQSSENSATTTTTTNTTPTTVKVKAWKPRNYFFTLFRDIGKESHTRINQYIQTEMKNEDSMEQYGLITLVYSYLTTWHQTKAKHERYAELILKKHITTIKQYINGNQCQRKVLIAMQFFDDFLKKKDSSHADMMNMLLYFFSTHQCISLSDVIDWYQNDTFVDLILKQKVNKEWAEPFFKQNAHRTVLTEVTSVSSTSSTSNLNEEENNLSVTKTRENVRMRKPFKKLVKFFKDISLTNDQAIHKYVQMQYSSKVKHRVIMIVRTYLKAWNDSSSEKNTSLLLKKISAIKHYQSDKNFQAQILFAIEVFLSENKKNDVWQIEVISILFQLFLEQNCLDKESIMKWYNNGHIYNEIYYKQTKDYARAFVERLIDLD</sequence>
<feature type="compositionally biased region" description="Polar residues" evidence="1">
    <location>
        <begin position="172"/>
        <end position="181"/>
    </location>
</feature>
<accession>A0A813WZS3</accession>
<evidence type="ECO:0000259" key="2">
    <source>
        <dbReference type="PROSITE" id="PS51363"/>
    </source>
</evidence>
<dbReference type="EMBL" id="CAJNOR010000280">
    <property type="protein sequence ID" value="CAF0865706.1"/>
    <property type="molecule type" value="Genomic_DNA"/>
</dbReference>
<dbReference type="PROSITE" id="PS51363">
    <property type="entry name" value="W2"/>
    <property type="match status" value="1"/>
</dbReference>
<dbReference type="SUPFAM" id="SSF48371">
    <property type="entry name" value="ARM repeat"/>
    <property type="match status" value="1"/>
</dbReference>
<reference evidence="3" key="1">
    <citation type="submission" date="2021-02" db="EMBL/GenBank/DDBJ databases">
        <authorList>
            <person name="Nowell W R."/>
        </authorList>
    </citation>
    <scope>NUCLEOTIDE SEQUENCE</scope>
</reference>
<feature type="domain" description="W2" evidence="2">
    <location>
        <begin position="388"/>
        <end position="548"/>
    </location>
</feature>
<evidence type="ECO:0000256" key="1">
    <source>
        <dbReference type="SAM" id="MobiDB-lite"/>
    </source>
</evidence>
<dbReference type="AlphaFoldDB" id="A0A813WZS3"/>
<proteinExistence type="predicted"/>
<organism evidence="3 4">
    <name type="scientific">Adineta ricciae</name>
    <name type="common">Rotifer</name>
    <dbReference type="NCBI Taxonomy" id="249248"/>
    <lineage>
        <taxon>Eukaryota</taxon>
        <taxon>Metazoa</taxon>
        <taxon>Spiralia</taxon>
        <taxon>Gnathifera</taxon>
        <taxon>Rotifera</taxon>
        <taxon>Eurotatoria</taxon>
        <taxon>Bdelloidea</taxon>
        <taxon>Adinetida</taxon>
        <taxon>Adinetidae</taxon>
        <taxon>Adineta</taxon>
    </lineage>
</organism>
<dbReference type="Gene3D" id="1.25.40.180">
    <property type="match status" value="1"/>
</dbReference>
<gene>
    <name evidence="3" type="ORF">XAT740_LOCUS6226</name>
</gene>
<feature type="region of interest" description="Disordered" evidence="1">
    <location>
        <begin position="163"/>
        <end position="190"/>
    </location>
</feature>
<evidence type="ECO:0000313" key="3">
    <source>
        <dbReference type="EMBL" id="CAF0865706.1"/>
    </source>
</evidence>
<keyword evidence="4" id="KW-1185">Reference proteome</keyword>